<dbReference type="HOGENOM" id="CLU_535408_0_0_1"/>
<dbReference type="GO" id="GO:0005886">
    <property type="term" value="C:plasma membrane"/>
    <property type="evidence" value="ECO:0007669"/>
    <property type="project" value="TreeGrafter"/>
</dbReference>
<dbReference type="InterPro" id="IPR009686">
    <property type="entry name" value="Senescence/spartin_C"/>
</dbReference>
<dbReference type="AlphaFoldDB" id="A0A0C2YIH3"/>
<evidence type="ECO:0000313" key="4">
    <source>
        <dbReference type="Proteomes" id="UP000053424"/>
    </source>
</evidence>
<protein>
    <recommendedName>
        <fullName evidence="2">Senescence domain-containing protein</fullName>
    </recommendedName>
</protein>
<gene>
    <name evidence="3" type="ORF">M413DRAFT_438742</name>
</gene>
<dbReference type="OrthoDB" id="20821at2759"/>
<reference evidence="3 4" key="1">
    <citation type="submission" date="2014-04" db="EMBL/GenBank/DDBJ databases">
        <authorList>
            <consortium name="DOE Joint Genome Institute"/>
            <person name="Kuo A."/>
            <person name="Gay G."/>
            <person name="Dore J."/>
            <person name="Kohler A."/>
            <person name="Nagy L.G."/>
            <person name="Floudas D."/>
            <person name="Copeland A."/>
            <person name="Barry K.W."/>
            <person name="Cichocki N."/>
            <person name="Veneault-Fourrey C."/>
            <person name="LaButti K."/>
            <person name="Lindquist E.A."/>
            <person name="Lipzen A."/>
            <person name="Lundell T."/>
            <person name="Morin E."/>
            <person name="Murat C."/>
            <person name="Sun H."/>
            <person name="Tunlid A."/>
            <person name="Henrissat B."/>
            <person name="Grigoriev I.V."/>
            <person name="Hibbett D.S."/>
            <person name="Martin F."/>
            <person name="Nordberg H.P."/>
            <person name="Cantor M.N."/>
            <person name="Hua S.X."/>
        </authorList>
    </citation>
    <scope>NUCLEOTIDE SEQUENCE [LARGE SCALE GENOMIC DNA]</scope>
    <source>
        <strain evidence="4">h7</strain>
    </source>
</reference>
<dbReference type="PANTHER" id="PTHR21068">
    <property type="entry name" value="SPARTIN"/>
    <property type="match status" value="1"/>
</dbReference>
<dbReference type="PANTHER" id="PTHR21068:SF43">
    <property type="entry name" value="SPARTIN"/>
    <property type="match status" value="1"/>
</dbReference>
<feature type="compositionally biased region" description="Pro residues" evidence="1">
    <location>
        <begin position="362"/>
        <end position="372"/>
    </location>
</feature>
<reference evidence="4" key="2">
    <citation type="submission" date="2015-01" db="EMBL/GenBank/DDBJ databases">
        <title>Evolutionary Origins and Diversification of the Mycorrhizal Mutualists.</title>
        <authorList>
            <consortium name="DOE Joint Genome Institute"/>
            <consortium name="Mycorrhizal Genomics Consortium"/>
            <person name="Kohler A."/>
            <person name="Kuo A."/>
            <person name="Nagy L.G."/>
            <person name="Floudas D."/>
            <person name="Copeland A."/>
            <person name="Barry K.W."/>
            <person name="Cichocki N."/>
            <person name="Veneault-Fourrey C."/>
            <person name="LaButti K."/>
            <person name="Lindquist E.A."/>
            <person name="Lipzen A."/>
            <person name="Lundell T."/>
            <person name="Morin E."/>
            <person name="Murat C."/>
            <person name="Riley R."/>
            <person name="Ohm R."/>
            <person name="Sun H."/>
            <person name="Tunlid A."/>
            <person name="Henrissat B."/>
            <person name="Grigoriev I.V."/>
            <person name="Hibbett D.S."/>
            <person name="Martin F."/>
        </authorList>
    </citation>
    <scope>NUCLEOTIDE SEQUENCE [LARGE SCALE GENOMIC DNA]</scope>
    <source>
        <strain evidence="4">h7</strain>
    </source>
</reference>
<accession>A0A0C2YIH3</accession>
<proteinExistence type="predicted"/>
<sequence length="523" mass="55990">MLSLPEAFVLLTLPNATLKSTGFAEVGVLNLECVTLPIPEAKSTEERTVYLVLRLNNSEIPIDPDRVVERSDVADMRTYTFAETPSDPTHLILTLKGPRSDAEFVERLNTFDNILEQYAVNFKGTSSANAGLGSAPAPPAFTTREIGSVTSNKDLRGHLVMINEDTGEVVGEVEDRFRIREDPVMYEKGHENEPVIIEVAEESNVESDANALEAFARMVPPDQQNWITKSASIVSHAISMTTTLLVTTITTASSYYISNSAASPHHSGSPANSPPSTSRGGTPGPPPLPPRALVFLTSEKTRKGLSTVHAMSGQAVKVSTKTIGLIDGMIRRAMGAKPKRTKYFPHGVPASGPSGRSLAAGPPLPSRSPSPSPSSYSTLVPPPYSPNREKPGSPRPGPALPPRRSLSPAPPLPPRSGEVQPRLTTKDHILISADLILSTIDHSTRRMLDVGTEEIGKVVGHKYGPEAAQSSLLMAGTARNVGLVYVDMRGIGRRALLKRAGKTFVKARVSSNHVPMAPSPPSK</sequence>
<organism evidence="3 4">
    <name type="scientific">Hebeloma cylindrosporum</name>
    <dbReference type="NCBI Taxonomy" id="76867"/>
    <lineage>
        <taxon>Eukaryota</taxon>
        <taxon>Fungi</taxon>
        <taxon>Dikarya</taxon>
        <taxon>Basidiomycota</taxon>
        <taxon>Agaricomycotina</taxon>
        <taxon>Agaricomycetes</taxon>
        <taxon>Agaricomycetidae</taxon>
        <taxon>Agaricales</taxon>
        <taxon>Agaricineae</taxon>
        <taxon>Hymenogastraceae</taxon>
        <taxon>Hebeloma</taxon>
    </lineage>
</organism>
<evidence type="ECO:0000313" key="3">
    <source>
        <dbReference type="EMBL" id="KIM49553.1"/>
    </source>
</evidence>
<dbReference type="EMBL" id="KN831768">
    <property type="protein sequence ID" value="KIM49553.1"/>
    <property type="molecule type" value="Genomic_DNA"/>
</dbReference>
<dbReference type="GO" id="GO:0051301">
    <property type="term" value="P:cell division"/>
    <property type="evidence" value="ECO:0007669"/>
    <property type="project" value="TreeGrafter"/>
</dbReference>
<keyword evidence="4" id="KW-1185">Reference proteome</keyword>
<dbReference type="STRING" id="686832.A0A0C2YIH3"/>
<feature type="region of interest" description="Disordered" evidence="1">
    <location>
        <begin position="260"/>
        <end position="292"/>
    </location>
</feature>
<dbReference type="InterPro" id="IPR045036">
    <property type="entry name" value="Spartin-like"/>
</dbReference>
<dbReference type="Pfam" id="PF06911">
    <property type="entry name" value="Senescence"/>
    <property type="match status" value="1"/>
</dbReference>
<evidence type="ECO:0000259" key="2">
    <source>
        <dbReference type="Pfam" id="PF06911"/>
    </source>
</evidence>
<feature type="region of interest" description="Disordered" evidence="1">
    <location>
        <begin position="337"/>
        <end position="425"/>
    </location>
</feature>
<name>A0A0C2YIH3_HEBCY</name>
<evidence type="ECO:0000256" key="1">
    <source>
        <dbReference type="SAM" id="MobiDB-lite"/>
    </source>
</evidence>
<feature type="compositionally biased region" description="Low complexity" evidence="1">
    <location>
        <begin position="260"/>
        <end position="280"/>
    </location>
</feature>
<feature type="domain" description="Senescence" evidence="2">
    <location>
        <begin position="225"/>
        <end position="502"/>
    </location>
</feature>
<dbReference type="Proteomes" id="UP000053424">
    <property type="component" value="Unassembled WGS sequence"/>
</dbReference>